<dbReference type="AlphaFoldDB" id="A0A6A6BN72"/>
<reference evidence="1" key="1">
    <citation type="journal article" date="2020" name="Stud. Mycol.">
        <title>101 Dothideomycetes genomes: a test case for predicting lifestyles and emergence of pathogens.</title>
        <authorList>
            <person name="Haridas S."/>
            <person name="Albert R."/>
            <person name="Binder M."/>
            <person name="Bloem J."/>
            <person name="Labutti K."/>
            <person name="Salamov A."/>
            <person name="Andreopoulos B."/>
            <person name="Baker S."/>
            <person name="Barry K."/>
            <person name="Bills G."/>
            <person name="Bluhm B."/>
            <person name="Cannon C."/>
            <person name="Castanera R."/>
            <person name="Culley D."/>
            <person name="Daum C."/>
            <person name="Ezra D."/>
            <person name="Gonzalez J."/>
            <person name="Henrissat B."/>
            <person name="Kuo A."/>
            <person name="Liang C."/>
            <person name="Lipzen A."/>
            <person name="Lutzoni F."/>
            <person name="Magnuson J."/>
            <person name="Mondo S."/>
            <person name="Nolan M."/>
            <person name="Ohm R."/>
            <person name="Pangilinan J."/>
            <person name="Park H.-J."/>
            <person name="Ramirez L."/>
            <person name="Alfaro M."/>
            <person name="Sun H."/>
            <person name="Tritt A."/>
            <person name="Yoshinaga Y."/>
            <person name="Zwiers L.-H."/>
            <person name="Turgeon B."/>
            <person name="Goodwin S."/>
            <person name="Spatafora J."/>
            <person name="Crous P."/>
            <person name="Grigoriev I."/>
        </authorList>
    </citation>
    <scope>NUCLEOTIDE SEQUENCE</scope>
    <source>
        <strain evidence="1">CBS 121167</strain>
    </source>
</reference>
<gene>
    <name evidence="1" type="ORF">K452DRAFT_296091</name>
</gene>
<evidence type="ECO:0000313" key="2">
    <source>
        <dbReference type="Proteomes" id="UP000799438"/>
    </source>
</evidence>
<dbReference type="Proteomes" id="UP000799438">
    <property type="component" value="Unassembled WGS sequence"/>
</dbReference>
<organism evidence="1 2">
    <name type="scientific">Aplosporella prunicola CBS 121167</name>
    <dbReference type="NCBI Taxonomy" id="1176127"/>
    <lineage>
        <taxon>Eukaryota</taxon>
        <taxon>Fungi</taxon>
        <taxon>Dikarya</taxon>
        <taxon>Ascomycota</taxon>
        <taxon>Pezizomycotina</taxon>
        <taxon>Dothideomycetes</taxon>
        <taxon>Dothideomycetes incertae sedis</taxon>
        <taxon>Botryosphaeriales</taxon>
        <taxon>Aplosporellaceae</taxon>
        <taxon>Aplosporella</taxon>
    </lineage>
</organism>
<dbReference type="EMBL" id="ML995479">
    <property type="protein sequence ID" value="KAF2144684.1"/>
    <property type="molecule type" value="Genomic_DNA"/>
</dbReference>
<accession>A0A6A6BN72</accession>
<evidence type="ECO:0000313" key="1">
    <source>
        <dbReference type="EMBL" id="KAF2144684.1"/>
    </source>
</evidence>
<proteinExistence type="predicted"/>
<protein>
    <submittedName>
        <fullName evidence="1">Uncharacterized protein</fullName>
    </submittedName>
</protein>
<dbReference type="GeneID" id="54299387"/>
<dbReference type="OrthoDB" id="406152at2759"/>
<keyword evidence="2" id="KW-1185">Reference proteome</keyword>
<name>A0A6A6BN72_9PEZI</name>
<dbReference type="RefSeq" id="XP_033400396.1">
    <property type="nucleotide sequence ID" value="XM_033541890.1"/>
</dbReference>
<sequence length="104" mass="12115">MCTTTYYRSLECGHAWLMLRMPCSPWMNLTNCPMYQDRAMTHVSTLPQPNRRRIAPRYSCPCCDYRGHYNPRIVRVIRSERYGVKIGSGPSRRDPGCAFFCAVM</sequence>